<keyword evidence="2" id="KW-0812">Transmembrane</keyword>
<dbReference type="PATRIC" id="fig|1114960.4.peg.683"/>
<evidence type="ECO:0000313" key="3">
    <source>
        <dbReference type="EMBL" id="EHK85787.1"/>
    </source>
</evidence>
<dbReference type="AlphaFoldDB" id="H0JM70"/>
<evidence type="ECO:0000313" key="4">
    <source>
        <dbReference type="Proteomes" id="UP000005064"/>
    </source>
</evidence>
<dbReference type="Proteomes" id="UP000005064">
    <property type="component" value="Unassembled WGS sequence"/>
</dbReference>
<feature type="transmembrane region" description="Helical" evidence="2">
    <location>
        <begin position="286"/>
        <end position="311"/>
    </location>
</feature>
<accession>H0JM70</accession>
<feature type="region of interest" description="Disordered" evidence="1">
    <location>
        <begin position="58"/>
        <end position="80"/>
    </location>
</feature>
<name>H0JM70_9NOCA</name>
<organism evidence="3 4">
    <name type="scientific">Rhodococcus pyridinivorans AK37</name>
    <dbReference type="NCBI Taxonomy" id="1114960"/>
    <lineage>
        <taxon>Bacteria</taxon>
        <taxon>Bacillati</taxon>
        <taxon>Actinomycetota</taxon>
        <taxon>Actinomycetes</taxon>
        <taxon>Mycobacteriales</taxon>
        <taxon>Nocardiaceae</taxon>
        <taxon>Rhodococcus</taxon>
    </lineage>
</organism>
<protein>
    <submittedName>
        <fullName evidence="3">Uncharacterized protein</fullName>
    </submittedName>
</protein>
<feature type="transmembrane region" description="Helical" evidence="2">
    <location>
        <begin position="242"/>
        <end position="266"/>
    </location>
</feature>
<feature type="compositionally biased region" description="Polar residues" evidence="1">
    <location>
        <begin position="61"/>
        <end position="73"/>
    </location>
</feature>
<comment type="caution">
    <text evidence="3">The sequence shown here is derived from an EMBL/GenBank/DDBJ whole genome shotgun (WGS) entry which is preliminary data.</text>
</comment>
<reference evidence="3 4" key="1">
    <citation type="submission" date="2011-12" db="EMBL/GenBank/DDBJ databases">
        <authorList>
            <person name="Kriszt B."/>
            <person name="Tancsics A."/>
            <person name="Cserhati M."/>
            <person name="Toth A."/>
            <person name="Nagy I."/>
            <person name="Horvath B."/>
            <person name="Tamura T."/>
            <person name="Kukolya J."/>
            <person name="Szoboszlay S."/>
        </authorList>
    </citation>
    <scope>NUCLEOTIDE SEQUENCE [LARGE SCALE GENOMIC DNA]</scope>
    <source>
        <strain evidence="3 4">AK37</strain>
    </source>
</reference>
<proteinExistence type="predicted"/>
<sequence length="321" mass="34408">MGLLDTMKQADEQQSTTETLAELTSRLPAVEPQLTNLTGIVADLTEFVKVMDEQQDRRLTRLSTSQQPEQPSTLPLDDETRNRLSEIEKTLAAVASQLSASGAVKLPDGSSVRRSDLEAHAMMTRINETLATTSRTSAELADVVKGRSTVRIDTDKVNAHFAGQLDQRLQRALAPSFGRVEAVLVEFEQKVATLGAGRAAAASAEVEAVLTKADEVITAVRAAEGRVEQLSGRVTWAAVGRLGLALLPLATVLLVVGGLVGGVAYAAGFGPLLGWAWDAFAAAQAWWQKTLVALGTLAGVAGFGRLVWWLAKRLGEDFRHW</sequence>
<evidence type="ECO:0000256" key="1">
    <source>
        <dbReference type="SAM" id="MobiDB-lite"/>
    </source>
</evidence>
<keyword evidence="2" id="KW-0472">Membrane</keyword>
<evidence type="ECO:0000256" key="2">
    <source>
        <dbReference type="SAM" id="Phobius"/>
    </source>
</evidence>
<gene>
    <name evidence="3" type="ORF">AK37_03443</name>
</gene>
<keyword evidence="2" id="KW-1133">Transmembrane helix</keyword>
<dbReference type="EMBL" id="AHBW01000029">
    <property type="protein sequence ID" value="EHK85787.1"/>
    <property type="molecule type" value="Genomic_DNA"/>
</dbReference>